<protein>
    <submittedName>
        <fullName evidence="6">DNA-binding transcriptional regulator, AcrR family</fullName>
    </submittedName>
</protein>
<evidence type="ECO:0000256" key="3">
    <source>
        <dbReference type="ARBA" id="ARBA00023163"/>
    </source>
</evidence>
<gene>
    <name evidence="6" type="ORF">SAMN04489764_3215</name>
</gene>
<dbReference type="PANTHER" id="PTHR47506">
    <property type="entry name" value="TRANSCRIPTIONAL REGULATORY PROTEIN"/>
    <property type="match status" value="1"/>
</dbReference>
<evidence type="ECO:0000259" key="5">
    <source>
        <dbReference type="PROSITE" id="PS50977"/>
    </source>
</evidence>
<evidence type="ECO:0000256" key="2">
    <source>
        <dbReference type="ARBA" id="ARBA00023125"/>
    </source>
</evidence>
<dbReference type="SUPFAM" id="SSF48498">
    <property type="entry name" value="Tetracyclin repressor-like, C-terminal domain"/>
    <property type="match status" value="1"/>
</dbReference>
<feature type="domain" description="HTH tetR-type" evidence="5">
    <location>
        <begin position="11"/>
        <end position="71"/>
    </location>
</feature>
<dbReference type="SUPFAM" id="SSF46689">
    <property type="entry name" value="Homeodomain-like"/>
    <property type="match status" value="1"/>
</dbReference>
<dbReference type="InterPro" id="IPR001647">
    <property type="entry name" value="HTH_TetR"/>
</dbReference>
<reference evidence="6 7" key="1">
    <citation type="submission" date="2016-10" db="EMBL/GenBank/DDBJ databases">
        <authorList>
            <person name="de Groot N.N."/>
        </authorList>
    </citation>
    <scope>NUCLEOTIDE SEQUENCE [LARGE SCALE GENOMIC DNA]</scope>
    <source>
        <strain evidence="6 7">DSM 43794</strain>
    </source>
</reference>
<sequence>MASTTRGRPRSFDRDAVLDKAIRLFWRRGYEATSVRDLTEELGIGAPSLYNAFGDKRRLFAEALRVYDQEYGGFIQAALTEEPTAKQAAARVFAEAPARYTRRGLPAGCLIVTGDVGTADEEVTASLRRIREAKVAAFADKIRADIASGELPADTDAHALARYTMSMLSGIAQAARDGVPRTELERVARIALNAWP</sequence>
<accession>A0A1H1FWY9</accession>
<dbReference type="AlphaFoldDB" id="A0A1H1FWY9"/>
<keyword evidence="7" id="KW-1185">Reference proteome</keyword>
<dbReference type="PROSITE" id="PS01081">
    <property type="entry name" value="HTH_TETR_1"/>
    <property type="match status" value="1"/>
</dbReference>
<dbReference type="EMBL" id="FNKK01000002">
    <property type="protein sequence ID" value="SDR05066.1"/>
    <property type="molecule type" value="Genomic_DNA"/>
</dbReference>
<evidence type="ECO:0000313" key="6">
    <source>
        <dbReference type="EMBL" id="SDR05066.1"/>
    </source>
</evidence>
<name>A0A1H1FWY9_9ACTN</name>
<dbReference type="PANTHER" id="PTHR47506:SF1">
    <property type="entry name" value="HTH-TYPE TRANSCRIPTIONAL REGULATOR YJDC"/>
    <property type="match status" value="1"/>
</dbReference>
<evidence type="ECO:0000256" key="1">
    <source>
        <dbReference type="ARBA" id="ARBA00023015"/>
    </source>
</evidence>
<dbReference type="PROSITE" id="PS50977">
    <property type="entry name" value="HTH_TETR_2"/>
    <property type="match status" value="1"/>
</dbReference>
<dbReference type="OrthoDB" id="9805134at2"/>
<dbReference type="InterPro" id="IPR023772">
    <property type="entry name" value="DNA-bd_HTH_TetR-type_CS"/>
</dbReference>
<dbReference type="InterPro" id="IPR009057">
    <property type="entry name" value="Homeodomain-like_sf"/>
</dbReference>
<keyword evidence="3" id="KW-0804">Transcription</keyword>
<feature type="DNA-binding region" description="H-T-H motif" evidence="4">
    <location>
        <begin position="34"/>
        <end position="53"/>
    </location>
</feature>
<dbReference type="Proteomes" id="UP000217103">
    <property type="component" value="Unassembled WGS sequence"/>
</dbReference>
<evidence type="ECO:0000256" key="4">
    <source>
        <dbReference type="PROSITE-ProRule" id="PRU00335"/>
    </source>
</evidence>
<dbReference type="InterPro" id="IPR011075">
    <property type="entry name" value="TetR_C"/>
</dbReference>
<dbReference type="PRINTS" id="PR00455">
    <property type="entry name" value="HTHTETR"/>
</dbReference>
<dbReference type="GO" id="GO:0003677">
    <property type="term" value="F:DNA binding"/>
    <property type="evidence" value="ECO:0007669"/>
    <property type="project" value="UniProtKB-UniRule"/>
</dbReference>
<dbReference type="InterPro" id="IPR036271">
    <property type="entry name" value="Tet_transcr_reg_TetR-rel_C_sf"/>
</dbReference>
<dbReference type="RefSeq" id="WP_093259756.1">
    <property type="nucleotide sequence ID" value="NZ_FNKK01000002.1"/>
</dbReference>
<proteinExistence type="predicted"/>
<dbReference type="Gene3D" id="1.10.357.10">
    <property type="entry name" value="Tetracycline Repressor, domain 2"/>
    <property type="match status" value="1"/>
</dbReference>
<dbReference type="Pfam" id="PF16925">
    <property type="entry name" value="TetR_C_13"/>
    <property type="match status" value="1"/>
</dbReference>
<keyword evidence="2 4" id="KW-0238">DNA-binding</keyword>
<organism evidence="6 7">
    <name type="scientific">Thermostaphylospora chromogena</name>
    <dbReference type="NCBI Taxonomy" id="35622"/>
    <lineage>
        <taxon>Bacteria</taxon>
        <taxon>Bacillati</taxon>
        <taxon>Actinomycetota</taxon>
        <taxon>Actinomycetes</taxon>
        <taxon>Streptosporangiales</taxon>
        <taxon>Thermomonosporaceae</taxon>
        <taxon>Thermostaphylospora</taxon>
    </lineage>
</organism>
<evidence type="ECO:0000313" key="7">
    <source>
        <dbReference type="Proteomes" id="UP000217103"/>
    </source>
</evidence>
<dbReference type="Pfam" id="PF00440">
    <property type="entry name" value="TetR_N"/>
    <property type="match status" value="1"/>
</dbReference>
<dbReference type="STRING" id="35622.SAMN04489764_3215"/>
<keyword evidence="1" id="KW-0805">Transcription regulation</keyword>
<dbReference type="Gene3D" id="1.10.10.60">
    <property type="entry name" value="Homeodomain-like"/>
    <property type="match status" value="1"/>
</dbReference>